<protein>
    <recommendedName>
        <fullName evidence="3">C-type lectin domain-containing protein</fullName>
    </recommendedName>
</protein>
<reference evidence="2" key="1">
    <citation type="journal article" date="2016" name="Nat. Commun.">
        <title>The Gonium pectorale genome demonstrates co-option of cell cycle regulation during the evolution of multicellularity.</title>
        <authorList>
            <person name="Hanschen E.R."/>
            <person name="Marriage T.N."/>
            <person name="Ferris P.J."/>
            <person name="Hamaji T."/>
            <person name="Toyoda A."/>
            <person name="Fujiyama A."/>
            <person name="Neme R."/>
            <person name="Noguchi H."/>
            <person name="Minakuchi Y."/>
            <person name="Suzuki M."/>
            <person name="Kawai-Toyooka H."/>
            <person name="Smith D.R."/>
            <person name="Sparks H."/>
            <person name="Anderson J."/>
            <person name="Bakaric R."/>
            <person name="Luria V."/>
            <person name="Karger A."/>
            <person name="Kirschner M.W."/>
            <person name="Durand P.M."/>
            <person name="Michod R.E."/>
            <person name="Nozaki H."/>
            <person name="Olson B.J."/>
        </authorList>
    </citation>
    <scope>NUCLEOTIDE SEQUENCE [LARGE SCALE GENOMIC DNA]</scope>
    <source>
        <strain evidence="2">NIES-2863</strain>
    </source>
</reference>
<dbReference type="Proteomes" id="UP000075714">
    <property type="component" value="Unassembled WGS sequence"/>
</dbReference>
<evidence type="ECO:0000313" key="2">
    <source>
        <dbReference type="Proteomes" id="UP000075714"/>
    </source>
</evidence>
<gene>
    <name evidence="1" type="ORF">GPECTOR_7g1318</name>
</gene>
<dbReference type="AlphaFoldDB" id="A0A150GVP5"/>
<dbReference type="EMBL" id="LSYV01000008">
    <property type="protein sequence ID" value="KXZ53420.1"/>
    <property type="molecule type" value="Genomic_DNA"/>
</dbReference>
<name>A0A150GVP5_GONPE</name>
<organism evidence="1 2">
    <name type="scientific">Gonium pectorale</name>
    <name type="common">Green alga</name>
    <dbReference type="NCBI Taxonomy" id="33097"/>
    <lineage>
        <taxon>Eukaryota</taxon>
        <taxon>Viridiplantae</taxon>
        <taxon>Chlorophyta</taxon>
        <taxon>core chlorophytes</taxon>
        <taxon>Chlorophyceae</taxon>
        <taxon>CS clade</taxon>
        <taxon>Chlamydomonadales</taxon>
        <taxon>Volvocaceae</taxon>
        <taxon>Gonium</taxon>
    </lineage>
</organism>
<dbReference type="SUPFAM" id="SSF56436">
    <property type="entry name" value="C-type lectin-like"/>
    <property type="match status" value="1"/>
</dbReference>
<evidence type="ECO:0000313" key="1">
    <source>
        <dbReference type="EMBL" id="KXZ53420.1"/>
    </source>
</evidence>
<keyword evidence="2" id="KW-1185">Reference proteome</keyword>
<dbReference type="InterPro" id="IPR016187">
    <property type="entry name" value="CTDL_fold"/>
</dbReference>
<comment type="caution">
    <text evidence="1">The sequence shown here is derived from an EMBL/GenBank/DDBJ whole genome shotgun (WGS) entry which is preliminary data.</text>
</comment>
<sequence length="326" mass="33193">MHAGSLFTAADAEAASAAVGSLAPRFWLGARTTGALQPPEATVSRLNGSAAAAAAVGNYTAWADGVPSGTQGLGVYALANANDVTIWREALSKVQLPYVCKRAWPPLEAGIALEVGRTQFIAMHQSVPYAEASPTCAAVGATVANVSAAVAADGSLEDAGPLRAALMRLALQARSGSSFWVAHGGGSSGGQCPAMIGGWGDLDQAPGTMEQRPCGESLPVLCERDLPAAFRPDFAVAIGFDALLLFTGALTRPDSAARCSATGGRLLVVSSLAELRMAAAALLPAAAAAGVQRVWLGLARVGDAWRHRGRHHRPSATTFATIAADA</sequence>
<evidence type="ECO:0008006" key="3">
    <source>
        <dbReference type="Google" id="ProtNLM"/>
    </source>
</evidence>
<proteinExistence type="predicted"/>
<accession>A0A150GVP5</accession>
<dbReference type="OrthoDB" id="10619566at2759"/>